<dbReference type="AlphaFoldDB" id="A0A6M0K368"/>
<comment type="caution">
    <text evidence="4">The sequence shown here is derived from an EMBL/GenBank/DDBJ whole genome shotgun (WGS) entry which is preliminary data.</text>
</comment>
<feature type="compositionally biased region" description="Low complexity" evidence="2">
    <location>
        <begin position="42"/>
        <end position="61"/>
    </location>
</feature>
<organism evidence="4 5">
    <name type="scientific">Thiorhodococcus minor</name>
    <dbReference type="NCBI Taxonomy" id="57489"/>
    <lineage>
        <taxon>Bacteria</taxon>
        <taxon>Pseudomonadati</taxon>
        <taxon>Pseudomonadota</taxon>
        <taxon>Gammaproteobacteria</taxon>
        <taxon>Chromatiales</taxon>
        <taxon>Chromatiaceae</taxon>
        <taxon>Thiorhodococcus</taxon>
    </lineage>
</organism>
<proteinExistence type="predicted"/>
<dbReference type="EMBL" id="JAAIJQ010000041">
    <property type="protein sequence ID" value="NEV63057.1"/>
    <property type="molecule type" value="Genomic_DNA"/>
</dbReference>
<evidence type="ECO:0000256" key="2">
    <source>
        <dbReference type="SAM" id="MobiDB-lite"/>
    </source>
</evidence>
<feature type="region of interest" description="Disordered" evidence="2">
    <location>
        <begin position="239"/>
        <end position="263"/>
    </location>
</feature>
<dbReference type="RefSeq" id="WP_164453522.1">
    <property type="nucleotide sequence ID" value="NZ_JAAIJQ010000041.1"/>
</dbReference>
<feature type="region of interest" description="Disordered" evidence="2">
    <location>
        <begin position="30"/>
        <end position="78"/>
    </location>
</feature>
<feature type="region of interest" description="Disordered" evidence="2">
    <location>
        <begin position="91"/>
        <end position="164"/>
    </location>
</feature>
<accession>A0A6M0K368</accession>
<evidence type="ECO:0000256" key="3">
    <source>
        <dbReference type="SAM" id="SignalP"/>
    </source>
</evidence>
<feature type="signal peptide" evidence="3">
    <location>
        <begin position="1"/>
        <end position="26"/>
    </location>
</feature>
<evidence type="ECO:0000313" key="5">
    <source>
        <dbReference type="Proteomes" id="UP000483379"/>
    </source>
</evidence>
<protein>
    <recommendedName>
        <fullName evidence="6">DUF3106 domain-containing protein</fullName>
    </recommendedName>
</protein>
<name>A0A6M0K368_9GAMM</name>
<keyword evidence="3" id="KW-0732">Signal</keyword>
<feature type="compositionally biased region" description="Basic and acidic residues" evidence="2">
    <location>
        <begin position="62"/>
        <end position="78"/>
    </location>
</feature>
<feature type="chain" id="PRO_5027030673" description="DUF3106 domain-containing protein" evidence="3">
    <location>
        <begin position="27"/>
        <end position="263"/>
    </location>
</feature>
<feature type="region of interest" description="Disordered" evidence="2">
    <location>
        <begin position="198"/>
        <end position="219"/>
    </location>
</feature>
<gene>
    <name evidence="4" type="ORF">G3446_14370</name>
</gene>
<dbReference type="Proteomes" id="UP000483379">
    <property type="component" value="Unassembled WGS sequence"/>
</dbReference>
<evidence type="ECO:0008006" key="6">
    <source>
        <dbReference type="Google" id="ProtNLM"/>
    </source>
</evidence>
<feature type="compositionally biased region" description="Basic and acidic residues" evidence="2">
    <location>
        <begin position="125"/>
        <end position="157"/>
    </location>
</feature>
<feature type="coiled-coil region" evidence="1">
    <location>
        <begin position="164"/>
        <end position="198"/>
    </location>
</feature>
<feature type="compositionally biased region" description="Pro residues" evidence="2">
    <location>
        <begin position="252"/>
        <end position="263"/>
    </location>
</feature>
<keyword evidence="1" id="KW-0175">Coiled coil</keyword>
<evidence type="ECO:0000313" key="4">
    <source>
        <dbReference type="EMBL" id="NEV63057.1"/>
    </source>
</evidence>
<reference evidence="4 5" key="1">
    <citation type="submission" date="2020-02" db="EMBL/GenBank/DDBJ databases">
        <title>Genome sequences of Thiorhodococcus mannitoliphagus and Thiorhodococcus minor, purple sulfur photosynthetic bacteria in the gammaproteobacterial family, Chromatiaceae.</title>
        <authorList>
            <person name="Aviles F.A."/>
            <person name="Meyer T.E."/>
            <person name="Kyndt J.A."/>
        </authorList>
    </citation>
    <scope>NUCLEOTIDE SEQUENCE [LARGE SCALE GENOMIC DNA]</scope>
    <source>
        <strain evidence="4 5">DSM 11518</strain>
    </source>
</reference>
<keyword evidence="5" id="KW-1185">Reference proteome</keyword>
<sequence length="263" mass="29246">MSQKPIIRTLASASVVAMTMTYPAWMSTAAAQAATPGPDETASASAAQPQAQAQAPSGLEAARAKAEERRAAMDEEREKRYAELRASAAELGVDLPETPPWAASGAIMPEPPAPPEMPGRYKRPSQKERDAIRQKREEMREAHWKRMQAEAAQRNRDIPQPAPWEAMEERRQAMAKRMEQYRETIEKMTVEQREAARAVFAQRPPMPRPPMRPDRYGAPQWHGPCPIAGHEYGRPLHPMMPGLYDAPGYDQGPPPPPARQGSN</sequence>
<evidence type="ECO:0000256" key="1">
    <source>
        <dbReference type="SAM" id="Coils"/>
    </source>
</evidence>